<sequence length="220" mass="25114">MPMDEIDVAIHLEPMAEAIKELKEKTEFCLLSLNAKVDGIAQLTNERWHCVQQILDLLLERTKPRSNCVFCTVEDNKDQHPTGRCCKYPDAVSRAVQAAALGLCERCLQPKHVEDCGVSCPICTRNHNVLLCPNRGTQAVPMYKRRKVGYNILKYSHRLSSGSGVDTVVRTTLPYSPYFPFSRAARYPSVVYLLPKFPSYYWIINNRRHSHSGTYNPLRE</sequence>
<evidence type="ECO:0000313" key="1">
    <source>
        <dbReference type="EMBL" id="EYC39967.1"/>
    </source>
</evidence>
<dbReference type="Proteomes" id="UP000024635">
    <property type="component" value="Unassembled WGS sequence"/>
</dbReference>
<name>A0A016WL23_9BILA</name>
<keyword evidence="2" id="KW-1185">Reference proteome</keyword>
<dbReference type="AlphaFoldDB" id="A0A016WL23"/>
<dbReference type="EMBL" id="JARK01000235">
    <property type="protein sequence ID" value="EYC39967.1"/>
    <property type="molecule type" value="Genomic_DNA"/>
</dbReference>
<organism evidence="1 2">
    <name type="scientific">Ancylostoma ceylanicum</name>
    <dbReference type="NCBI Taxonomy" id="53326"/>
    <lineage>
        <taxon>Eukaryota</taxon>
        <taxon>Metazoa</taxon>
        <taxon>Ecdysozoa</taxon>
        <taxon>Nematoda</taxon>
        <taxon>Chromadorea</taxon>
        <taxon>Rhabditida</taxon>
        <taxon>Rhabditina</taxon>
        <taxon>Rhabditomorpha</taxon>
        <taxon>Strongyloidea</taxon>
        <taxon>Ancylostomatidae</taxon>
        <taxon>Ancylostomatinae</taxon>
        <taxon>Ancylostoma</taxon>
    </lineage>
</organism>
<dbReference type="OrthoDB" id="5779351at2759"/>
<gene>
    <name evidence="1" type="primary">Acey_s0635.g925</name>
    <name evidence="1" type="ORF">Y032_0635g925</name>
</gene>
<accession>A0A016WL23</accession>
<evidence type="ECO:0000313" key="2">
    <source>
        <dbReference type="Proteomes" id="UP000024635"/>
    </source>
</evidence>
<proteinExistence type="predicted"/>
<comment type="caution">
    <text evidence="1">The sequence shown here is derived from an EMBL/GenBank/DDBJ whole genome shotgun (WGS) entry which is preliminary data.</text>
</comment>
<reference evidence="2" key="1">
    <citation type="journal article" date="2015" name="Nat. Genet.">
        <title>The genome and transcriptome of the zoonotic hookworm Ancylostoma ceylanicum identify infection-specific gene families.</title>
        <authorList>
            <person name="Schwarz E.M."/>
            <person name="Hu Y."/>
            <person name="Antoshechkin I."/>
            <person name="Miller M.M."/>
            <person name="Sternberg P.W."/>
            <person name="Aroian R.V."/>
        </authorList>
    </citation>
    <scope>NUCLEOTIDE SEQUENCE</scope>
    <source>
        <strain evidence="2">HY135</strain>
    </source>
</reference>
<protein>
    <submittedName>
        <fullName evidence="1">Uncharacterized protein</fullName>
    </submittedName>
</protein>